<dbReference type="PROSITE" id="PS50113">
    <property type="entry name" value="PAC"/>
    <property type="match status" value="1"/>
</dbReference>
<dbReference type="InterPro" id="IPR043128">
    <property type="entry name" value="Rev_trsase/Diguanyl_cyclase"/>
</dbReference>
<dbReference type="InterPro" id="IPR001610">
    <property type="entry name" value="PAC"/>
</dbReference>
<dbReference type="SMART" id="SM00091">
    <property type="entry name" value="PAS"/>
    <property type="match status" value="2"/>
</dbReference>
<sequence length="431" mass="48450">MSGTPALPAAEVLFGRMADAVYLLEPLTSRIVWANRAGWTMLGLSPEEVLDHSVLSLQKDVVGAPQWGDIAAVIRTQSPYVFVGRHRHRDGHEVPVEVVTTCFLLGEQEYFLSVARDVTRRLAIEHALHEREQQLWFALNEAADGLWDWDLSDDSVFFSPQLQRMLGYGPEEMRPLLGTWTGNLHPEDAPRVQRLLREHLDGRRVRYEAEYRLRNRNGHYLWVHDHGRVSDRDGAGKPTRMVGMLQDITDRKMVQLSLESLAASDGLTGLPNRRHGEDFLAAQLDRCRRQGGSLGLCLVDLDHFKRINDLHGHLTGDEVLRWVARTFGRALRRSDLAFRWGGEEFVVICPEADLDQAWQVAQRVREALAMQPRENRLQVGPVTASIGVAVYPQHGQDALALFAAADAALYRAKVAGRDRCELARAEDAAAG</sequence>
<dbReference type="Pfam" id="PF00990">
    <property type="entry name" value="GGDEF"/>
    <property type="match status" value="1"/>
</dbReference>
<proteinExistence type="predicted"/>
<dbReference type="PROSITE" id="PS50112">
    <property type="entry name" value="PAS"/>
    <property type="match status" value="1"/>
</dbReference>
<evidence type="ECO:0008006" key="6">
    <source>
        <dbReference type="Google" id="ProtNLM"/>
    </source>
</evidence>
<evidence type="ECO:0000313" key="5">
    <source>
        <dbReference type="Proteomes" id="UP001057498"/>
    </source>
</evidence>
<reference evidence="4" key="1">
    <citation type="submission" date="2022-04" db="EMBL/GenBank/DDBJ databases">
        <title>Whole genome sequence of Sphaerotilus sp. FB-5.</title>
        <authorList>
            <person name="Takeda M."/>
            <person name="Narihara S."/>
            <person name="Akimoto M."/>
            <person name="Akimoto R."/>
            <person name="Nishiyashiki S."/>
            <person name="Murakami T."/>
        </authorList>
    </citation>
    <scope>NUCLEOTIDE SEQUENCE</scope>
    <source>
        <strain evidence="4">FB-5</strain>
    </source>
</reference>
<protein>
    <recommendedName>
        <fullName evidence="6">Diguanylate cyclase</fullName>
    </recommendedName>
</protein>
<dbReference type="Gene3D" id="3.30.70.270">
    <property type="match status" value="1"/>
</dbReference>
<evidence type="ECO:0000259" key="3">
    <source>
        <dbReference type="PROSITE" id="PS50887"/>
    </source>
</evidence>
<dbReference type="InterPro" id="IPR035965">
    <property type="entry name" value="PAS-like_dom_sf"/>
</dbReference>
<dbReference type="InterPro" id="IPR052155">
    <property type="entry name" value="Biofilm_reg_signaling"/>
</dbReference>
<dbReference type="InterPro" id="IPR000700">
    <property type="entry name" value="PAS-assoc_C"/>
</dbReference>
<evidence type="ECO:0000259" key="2">
    <source>
        <dbReference type="PROSITE" id="PS50113"/>
    </source>
</evidence>
<dbReference type="CDD" id="cd00130">
    <property type="entry name" value="PAS"/>
    <property type="match status" value="2"/>
</dbReference>
<dbReference type="RefSeq" id="WP_251970387.1">
    <property type="nucleotide sequence ID" value="NZ_AP025730.1"/>
</dbReference>
<name>A0ABM7YRH0_9BURK</name>
<feature type="domain" description="PAS" evidence="1">
    <location>
        <begin position="131"/>
        <end position="203"/>
    </location>
</feature>
<evidence type="ECO:0000259" key="1">
    <source>
        <dbReference type="PROSITE" id="PS50112"/>
    </source>
</evidence>
<dbReference type="CDD" id="cd01949">
    <property type="entry name" value="GGDEF"/>
    <property type="match status" value="1"/>
</dbReference>
<dbReference type="InterPro" id="IPR000160">
    <property type="entry name" value="GGDEF_dom"/>
</dbReference>
<dbReference type="InterPro" id="IPR029787">
    <property type="entry name" value="Nucleotide_cyclase"/>
</dbReference>
<dbReference type="PANTHER" id="PTHR44757">
    <property type="entry name" value="DIGUANYLATE CYCLASE DGCP"/>
    <property type="match status" value="1"/>
</dbReference>
<feature type="domain" description="GGDEF" evidence="3">
    <location>
        <begin position="292"/>
        <end position="425"/>
    </location>
</feature>
<feature type="domain" description="PAC" evidence="2">
    <location>
        <begin position="207"/>
        <end position="260"/>
    </location>
</feature>
<dbReference type="Proteomes" id="UP001057498">
    <property type="component" value="Chromosome"/>
</dbReference>
<gene>
    <name evidence="4" type="ORF">CATMQ487_41380</name>
</gene>
<dbReference type="SUPFAM" id="SSF55785">
    <property type="entry name" value="PYP-like sensor domain (PAS domain)"/>
    <property type="match status" value="2"/>
</dbReference>
<accession>A0ABM7YRH0</accession>
<dbReference type="Pfam" id="PF13426">
    <property type="entry name" value="PAS_9"/>
    <property type="match status" value="1"/>
</dbReference>
<dbReference type="PROSITE" id="PS50887">
    <property type="entry name" value="GGDEF"/>
    <property type="match status" value="1"/>
</dbReference>
<dbReference type="EMBL" id="AP025730">
    <property type="protein sequence ID" value="BDI07168.1"/>
    <property type="molecule type" value="Genomic_DNA"/>
</dbReference>
<dbReference type="PANTHER" id="PTHR44757:SF2">
    <property type="entry name" value="BIOFILM ARCHITECTURE MAINTENANCE PROTEIN MBAA"/>
    <property type="match status" value="1"/>
</dbReference>
<keyword evidence="5" id="KW-1185">Reference proteome</keyword>
<organism evidence="4 5">
    <name type="scientific">Sphaerotilus microaerophilus</name>
    <dbReference type="NCBI Taxonomy" id="2914710"/>
    <lineage>
        <taxon>Bacteria</taxon>
        <taxon>Pseudomonadati</taxon>
        <taxon>Pseudomonadota</taxon>
        <taxon>Betaproteobacteria</taxon>
        <taxon>Burkholderiales</taxon>
        <taxon>Sphaerotilaceae</taxon>
        <taxon>Sphaerotilus</taxon>
    </lineage>
</organism>
<dbReference type="SMART" id="SM00086">
    <property type="entry name" value="PAC"/>
    <property type="match status" value="2"/>
</dbReference>
<dbReference type="Pfam" id="PF08447">
    <property type="entry name" value="PAS_3"/>
    <property type="match status" value="1"/>
</dbReference>
<dbReference type="NCBIfam" id="TIGR00254">
    <property type="entry name" value="GGDEF"/>
    <property type="match status" value="1"/>
</dbReference>
<dbReference type="SMART" id="SM00267">
    <property type="entry name" value="GGDEF"/>
    <property type="match status" value="1"/>
</dbReference>
<dbReference type="NCBIfam" id="TIGR00229">
    <property type="entry name" value="sensory_box"/>
    <property type="match status" value="2"/>
</dbReference>
<dbReference type="InterPro" id="IPR000014">
    <property type="entry name" value="PAS"/>
</dbReference>
<dbReference type="Gene3D" id="3.30.450.20">
    <property type="entry name" value="PAS domain"/>
    <property type="match status" value="2"/>
</dbReference>
<dbReference type="InterPro" id="IPR013655">
    <property type="entry name" value="PAS_fold_3"/>
</dbReference>
<dbReference type="SUPFAM" id="SSF55073">
    <property type="entry name" value="Nucleotide cyclase"/>
    <property type="match status" value="1"/>
</dbReference>
<evidence type="ECO:0000313" key="4">
    <source>
        <dbReference type="EMBL" id="BDI07168.1"/>
    </source>
</evidence>